<dbReference type="Proteomes" id="UP000275408">
    <property type="component" value="Unassembled WGS sequence"/>
</dbReference>
<dbReference type="Gene3D" id="2.60.40.10">
    <property type="entry name" value="Immunoglobulins"/>
    <property type="match status" value="3"/>
</dbReference>
<feature type="transmembrane region" description="Helical" evidence="4">
    <location>
        <begin position="330"/>
        <end position="350"/>
    </location>
</feature>
<comment type="similarity">
    <text evidence="1">Belongs to the transglutaminase superfamily. Transglutaminase family.</text>
</comment>
<dbReference type="InterPro" id="IPR013783">
    <property type="entry name" value="Ig-like_fold"/>
</dbReference>
<keyword evidence="3" id="KW-0479">Metal-binding</keyword>
<organism evidence="6 7">
    <name type="scientific">Pocillopora damicornis</name>
    <name type="common">Cauliflower coral</name>
    <name type="synonym">Millepora damicornis</name>
    <dbReference type="NCBI Taxonomy" id="46731"/>
    <lineage>
        <taxon>Eukaryota</taxon>
        <taxon>Metazoa</taxon>
        <taxon>Cnidaria</taxon>
        <taxon>Anthozoa</taxon>
        <taxon>Hexacorallia</taxon>
        <taxon>Scleractinia</taxon>
        <taxon>Astrocoeniina</taxon>
        <taxon>Pocilloporidae</taxon>
        <taxon>Pocillopora</taxon>
    </lineage>
</organism>
<proteinExistence type="inferred from homology"/>
<keyword evidence="7" id="KW-1185">Reference proteome</keyword>
<protein>
    <recommendedName>
        <fullName evidence="5">Transglutaminase-like domain-containing protein</fullName>
    </recommendedName>
</protein>
<dbReference type="PIRSF" id="PIRSF000459">
    <property type="entry name" value="TGM_EBP42"/>
    <property type="match status" value="1"/>
</dbReference>
<dbReference type="InterPro" id="IPR008958">
    <property type="entry name" value="Transglutaminase_C"/>
</dbReference>
<feature type="active site" evidence="2">
    <location>
        <position position="417"/>
    </location>
</feature>
<dbReference type="SUPFAM" id="SSF49309">
    <property type="entry name" value="Transglutaminase, two C-terminal domains"/>
    <property type="match status" value="2"/>
</dbReference>
<dbReference type="GO" id="GO:0003810">
    <property type="term" value="F:protein-glutamine gamma-glutamyltransferase activity"/>
    <property type="evidence" value="ECO:0007669"/>
    <property type="project" value="InterPro"/>
</dbReference>
<dbReference type="SUPFAM" id="SSF81296">
    <property type="entry name" value="E set domains"/>
    <property type="match status" value="1"/>
</dbReference>
<feature type="binding site" evidence="3">
    <location>
        <position position="457"/>
    </location>
    <ligand>
        <name>Ca(2+)</name>
        <dbReference type="ChEBI" id="CHEBI:29108"/>
    </ligand>
</feature>
<feature type="binding site" evidence="3">
    <location>
        <position position="508"/>
    </location>
    <ligand>
        <name>Ca(2+)</name>
        <dbReference type="ChEBI" id="CHEBI:29108"/>
    </ligand>
</feature>
<dbReference type="PANTHER" id="PTHR11590">
    <property type="entry name" value="PROTEIN-GLUTAMINE GAMMA-GLUTAMYLTRANSFERASE"/>
    <property type="match status" value="1"/>
</dbReference>
<feature type="binding site" evidence="3">
    <location>
        <position position="513"/>
    </location>
    <ligand>
        <name>Ca(2+)</name>
        <dbReference type="ChEBI" id="CHEBI:29108"/>
    </ligand>
</feature>
<feature type="transmembrane region" description="Helical" evidence="4">
    <location>
        <begin position="260"/>
        <end position="278"/>
    </location>
</feature>
<dbReference type="InterPro" id="IPR050779">
    <property type="entry name" value="Transglutaminase"/>
</dbReference>
<evidence type="ECO:0000256" key="1">
    <source>
        <dbReference type="ARBA" id="ARBA00005968"/>
    </source>
</evidence>
<dbReference type="InterPro" id="IPR002931">
    <property type="entry name" value="Transglutaminase-like"/>
</dbReference>
<evidence type="ECO:0000256" key="3">
    <source>
        <dbReference type="PIRSR" id="PIRSR000459-2"/>
    </source>
</evidence>
<dbReference type="EMBL" id="RCHS01000794">
    <property type="protein sequence ID" value="RMX56818.1"/>
    <property type="molecule type" value="Genomic_DNA"/>
</dbReference>
<feature type="binding site" evidence="3">
    <location>
        <position position="459"/>
    </location>
    <ligand>
        <name>Ca(2+)</name>
        <dbReference type="ChEBI" id="CHEBI:29108"/>
    </ligand>
</feature>
<evidence type="ECO:0000313" key="7">
    <source>
        <dbReference type="Proteomes" id="UP000275408"/>
    </source>
</evidence>
<keyword evidence="3" id="KW-0106">Calcium</keyword>
<dbReference type="SMART" id="SM00460">
    <property type="entry name" value="TGc"/>
    <property type="match status" value="1"/>
</dbReference>
<feature type="non-terminal residue" evidence="6">
    <location>
        <position position="1"/>
    </location>
</feature>
<dbReference type="InterPro" id="IPR023608">
    <property type="entry name" value="Transglutaminase_animal"/>
</dbReference>
<evidence type="ECO:0000256" key="2">
    <source>
        <dbReference type="PIRSR" id="PIRSR000459-1"/>
    </source>
</evidence>
<dbReference type="PANTHER" id="PTHR11590:SF40">
    <property type="entry name" value="HEMOCYTE PROTEIN-GLUTAMINE GAMMA-GLUTAMYLTRANSFERASE-LIKE PROTEIN"/>
    <property type="match status" value="1"/>
</dbReference>
<evidence type="ECO:0000313" key="6">
    <source>
        <dbReference type="EMBL" id="RMX56818.1"/>
    </source>
</evidence>
<dbReference type="Gene3D" id="3.90.260.10">
    <property type="entry name" value="Transglutaminase-like"/>
    <property type="match status" value="1"/>
</dbReference>
<dbReference type="Pfam" id="PF01841">
    <property type="entry name" value="Transglut_core"/>
    <property type="match status" value="1"/>
</dbReference>
<comment type="cofactor">
    <cofactor evidence="3">
        <name>Ca(2+)</name>
        <dbReference type="ChEBI" id="CHEBI:29108"/>
    </cofactor>
    <text evidence="3">Binds 1 Ca(2+) ion per subunit.</text>
</comment>
<dbReference type="InterPro" id="IPR014756">
    <property type="entry name" value="Ig_E-set"/>
</dbReference>
<keyword evidence="4" id="KW-1133">Transmembrane helix</keyword>
<accession>A0A3M6UU22</accession>
<dbReference type="InterPro" id="IPR036238">
    <property type="entry name" value="Transglutaminase_C_sf"/>
</dbReference>
<gene>
    <name evidence="6" type="ORF">pdam_00009945</name>
</gene>
<keyword evidence="4" id="KW-0812">Transmembrane</keyword>
<dbReference type="SUPFAM" id="SSF54001">
    <property type="entry name" value="Cysteine proteinases"/>
    <property type="match status" value="1"/>
</dbReference>
<dbReference type="FunFam" id="3.90.260.10:FF:000002">
    <property type="entry name" value="Erythrocyte membrane protein band 4.2"/>
    <property type="match status" value="1"/>
</dbReference>
<evidence type="ECO:0000256" key="4">
    <source>
        <dbReference type="SAM" id="Phobius"/>
    </source>
</evidence>
<dbReference type="GO" id="GO:0046872">
    <property type="term" value="F:metal ion binding"/>
    <property type="evidence" value="ECO:0007669"/>
    <property type="project" value="UniProtKB-KW"/>
</dbReference>
<dbReference type="Pfam" id="PF00927">
    <property type="entry name" value="Transglut_C"/>
    <property type="match status" value="1"/>
</dbReference>
<dbReference type="AlphaFoldDB" id="A0A3M6UU22"/>
<feature type="active site" evidence="2">
    <location>
        <position position="336"/>
    </location>
</feature>
<keyword evidence="4" id="KW-0472">Membrane</keyword>
<dbReference type="InterPro" id="IPR036985">
    <property type="entry name" value="Transglutaminase-like_sf"/>
</dbReference>
<dbReference type="OrthoDB" id="437511at2759"/>
<name>A0A3M6UU22_POCDA</name>
<feature type="active site" evidence="2">
    <location>
        <position position="394"/>
    </location>
</feature>
<dbReference type="Pfam" id="PF00868">
    <property type="entry name" value="Transglut_N"/>
    <property type="match status" value="1"/>
</dbReference>
<sequence>SIPCTNLNQNELSLDLLHTFTIERILICRDSRSHAKAKMGESLEGRTKLTSDEKFKALNKALRVDKKKPPASQLKPEEVDFHIKDNRLAHKTDDYEAEQLIIRRGQIFDVTVTFNREYIPDTDIVVLQFVIGSRPQESKGSIVRVAIHEILNPVTWGMKIKQISGKTLHLTVMPSAKALIGQYEVFVETKMADDKKSVFRYKDDDKVCVLFNAWCKEDSVYMESEADRVEYVLNDFGYIWVGSAKWNEGLPWTFGQVKTIQFTSVLFFLSLFFYFLFFPSFPKRSANYNDSDGGILFGRWTETYPKNCTPPTAWTGSTAILEKFMKKKFYVRYGQCWVFSGLVTTLLRALGLPTRSVTNFESAHDTDSSMTIDFHYDEEGNPLDELNDSIWNFHVWNESWFKRTDLPDGHDGWQAHDATPQETSEGVFRCGPASVNAVKNGEVYLPYDTGFVFAEVNGDRVYWDVDDDDGSMKASYVDTHSIGKFISTKEPGEGRHRLDVTSGYKHAEGSQQERKAVEFAYKFSTRREYEIYNADKEDVEFSLEVLDNIAIGDSFDVKVVALNKSYEQRNVKVNITSVMAFYTGIPAKPLKRKMEAIEIGPNKEKVVILKIASGDYMGKIAADGNVKLYIKGKVQETGQSFGKQDVVELRKPKLTVTASPKSVKRWDKVEVTASFKNLLPVTLKNGHFQLEGAGLSPRSSVINIDSVAPKMEAKASATFTVTRSRKRTVVVSFQSDQLAGVRGECVINVT</sequence>
<dbReference type="InterPro" id="IPR001102">
    <property type="entry name" value="Transglutaminase_N"/>
</dbReference>
<dbReference type="InterPro" id="IPR038765">
    <property type="entry name" value="Papain-like_cys_pep_sf"/>
</dbReference>
<comment type="caution">
    <text evidence="6">The sequence shown here is derived from an EMBL/GenBank/DDBJ whole genome shotgun (WGS) entry which is preliminary data.</text>
</comment>
<feature type="domain" description="Transglutaminase-like" evidence="5">
    <location>
        <begin position="328"/>
        <end position="420"/>
    </location>
</feature>
<reference evidence="6 7" key="1">
    <citation type="journal article" date="2018" name="Sci. Rep.">
        <title>Comparative analysis of the Pocillopora damicornis genome highlights role of immune system in coral evolution.</title>
        <authorList>
            <person name="Cunning R."/>
            <person name="Bay R.A."/>
            <person name="Gillette P."/>
            <person name="Baker A.C."/>
            <person name="Traylor-Knowles N."/>
        </authorList>
    </citation>
    <scope>NUCLEOTIDE SEQUENCE [LARGE SCALE GENOMIC DNA]</scope>
    <source>
        <strain evidence="6">RSMAS</strain>
        <tissue evidence="6">Whole animal</tissue>
    </source>
</reference>
<evidence type="ECO:0000259" key="5">
    <source>
        <dbReference type="SMART" id="SM00460"/>
    </source>
</evidence>